<dbReference type="SMART" id="SM00184">
    <property type="entry name" value="RING"/>
    <property type="match status" value="1"/>
</dbReference>
<dbReference type="InterPro" id="IPR013083">
    <property type="entry name" value="Znf_RING/FYVE/PHD"/>
</dbReference>
<evidence type="ECO:0000256" key="10">
    <source>
        <dbReference type="ARBA" id="ARBA00022833"/>
    </source>
</evidence>
<keyword evidence="12 15" id="KW-0472">Membrane</keyword>
<evidence type="ECO:0000256" key="3">
    <source>
        <dbReference type="ARBA" id="ARBA00004906"/>
    </source>
</evidence>
<comment type="similarity">
    <text evidence="13">Belongs to the RING-type zinc finger family. ATL subfamily.</text>
</comment>
<evidence type="ECO:0000259" key="16">
    <source>
        <dbReference type="PROSITE" id="PS50089"/>
    </source>
</evidence>
<protein>
    <recommendedName>
        <fullName evidence="4">RING-type E3 ubiquitin transferase</fullName>
        <ecNumber evidence="4">2.3.2.27</ecNumber>
    </recommendedName>
</protein>
<dbReference type="AlphaFoldDB" id="A0A7J7CBD5"/>
<keyword evidence="9" id="KW-0833">Ubl conjugation pathway</keyword>
<evidence type="ECO:0000256" key="2">
    <source>
        <dbReference type="ARBA" id="ARBA00004167"/>
    </source>
</evidence>
<proteinExistence type="inferred from homology"/>
<comment type="pathway">
    <text evidence="3">Protein modification; protein ubiquitination.</text>
</comment>
<dbReference type="PANTHER" id="PTHR45768:SF34">
    <property type="entry name" value="RING-H2 FINGER PROTEIN ATL64"/>
    <property type="match status" value="1"/>
</dbReference>
<evidence type="ECO:0000313" key="17">
    <source>
        <dbReference type="EMBL" id="KAF5731400.1"/>
    </source>
</evidence>
<comment type="catalytic activity">
    <reaction evidence="1">
        <text>S-ubiquitinyl-[E2 ubiquitin-conjugating enzyme]-L-cysteine + [acceptor protein]-L-lysine = [E2 ubiquitin-conjugating enzyme]-L-cysteine + N(6)-ubiquitinyl-[acceptor protein]-L-lysine.</text>
        <dbReference type="EC" id="2.3.2.27"/>
    </reaction>
</comment>
<dbReference type="EMBL" id="JAAARO010000018">
    <property type="protein sequence ID" value="KAF5731400.1"/>
    <property type="molecule type" value="Genomic_DNA"/>
</dbReference>
<keyword evidence="18" id="KW-1185">Reference proteome</keyword>
<evidence type="ECO:0000256" key="7">
    <source>
        <dbReference type="ARBA" id="ARBA00022723"/>
    </source>
</evidence>
<keyword evidence="10" id="KW-0862">Zinc</keyword>
<comment type="subcellular location">
    <subcellularLocation>
        <location evidence="2">Membrane</location>
        <topology evidence="2">Single-pass membrane protein</topology>
    </subcellularLocation>
</comment>
<keyword evidence="7" id="KW-0479">Metal-binding</keyword>
<dbReference type="PROSITE" id="PS50089">
    <property type="entry name" value="ZF_RING_2"/>
    <property type="match status" value="1"/>
</dbReference>
<reference evidence="17 18" key="1">
    <citation type="journal article" date="2020" name="Nat. Commun.">
        <title>Genome of Tripterygium wilfordii and identification of cytochrome P450 involved in triptolide biosynthesis.</title>
        <authorList>
            <person name="Tu L."/>
            <person name="Su P."/>
            <person name="Zhang Z."/>
            <person name="Gao L."/>
            <person name="Wang J."/>
            <person name="Hu T."/>
            <person name="Zhou J."/>
            <person name="Zhang Y."/>
            <person name="Zhao Y."/>
            <person name="Liu Y."/>
            <person name="Song Y."/>
            <person name="Tong Y."/>
            <person name="Lu Y."/>
            <person name="Yang J."/>
            <person name="Xu C."/>
            <person name="Jia M."/>
            <person name="Peters R.J."/>
            <person name="Huang L."/>
            <person name="Gao W."/>
        </authorList>
    </citation>
    <scope>NUCLEOTIDE SEQUENCE [LARGE SCALE GENOMIC DNA]</scope>
    <source>
        <strain evidence="18">cv. XIE 37</strain>
        <tissue evidence="17">Leaf</tissue>
    </source>
</reference>
<dbReference type="InterPro" id="IPR001841">
    <property type="entry name" value="Znf_RING"/>
</dbReference>
<keyword evidence="11 15" id="KW-1133">Transmembrane helix</keyword>
<accession>A0A7J7CBD5</accession>
<dbReference type="FunCoup" id="A0A7J7CBD5">
    <property type="interactions" value="1"/>
</dbReference>
<dbReference type="Proteomes" id="UP000593562">
    <property type="component" value="Unassembled WGS sequence"/>
</dbReference>
<gene>
    <name evidence="17" type="ORF">HS088_TW18G00077</name>
</gene>
<sequence>MSFRDDGDDDFNESFRFRHKNPYSISGKIMVTAITSLSIVIVVVAALHIYARCALRRQARRRRAVFHGLGLTVNQVHEPPKGLDPTVIASLPIFVVKQTDGQDRDTMTPVECAVCLSLLEEEEMARLLPNCKHTFHAECIDKWLTSHSTCPICRAEAEPRLLQPEPREGPAGEAASAPPVDRALVCIEGSSESDGGAKFIGSSPRLNSFRRMLSRDRSFRRLQEDHSVDLERQ</sequence>
<evidence type="ECO:0000256" key="11">
    <source>
        <dbReference type="ARBA" id="ARBA00022989"/>
    </source>
</evidence>
<dbReference type="EC" id="2.3.2.27" evidence="4"/>
<feature type="domain" description="RING-type" evidence="16">
    <location>
        <begin position="112"/>
        <end position="154"/>
    </location>
</feature>
<dbReference type="InParanoid" id="A0A7J7CBD5"/>
<dbReference type="CDD" id="cd16461">
    <property type="entry name" value="RING-H2_EL5-like"/>
    <property type="match status" value="1"/>
</dbReference>
<keyword evidence="8 14" id="KW-0863">Zinc-finger</keyword>
<dbReference type="GO" id="GO:0016020">
    <property type="term" value="C:membrane"/>
    <property type="evidence" value="ECO:0007669"/>
    <property type="project" value="UniProtKB-SubCell"/>
</dbReference>
<evidence type="ECO:0000256" key="8">
    <source>
        <dbReference type="ARBA" id="ARBA00022771"/>
    </source>
</evidence>
<evidence type="ECO:0000256" key="5">
    <source>
        <dbReference type="ARBA" id="ARBA00022679"/>
    </source>
</evidence>
<dbReference type="OrthoDB" id="8062037at2759"/>
<dbReference type="Pfam" id="PF13639">
    <property type="entry name" value="zf-RING_2"/>
    <property type="match status" value="1"/>
</dbReference>
<evidence type="ECO:0000256" key="13">
    <source>
        <dbReference type="ARBA" id="ARBA00024209"/>
    </source>
</evidence>
<evidence type="ECO:0000256" key="15">
    <source>
        <dbReference type="SAM" id="Phobius"/>
    </source>
</evidence>
<dbReference type="SUPFAM" id="SSF57850">
    <property type="entry name" value="RING/U-box"/>
    <property type="match status" value="1"/>
</dbReference>
<organism evidence="17 18">
    <name type="scientific">Tripterygium wilfordii</name>
    <name type="common">Thunder God vine</name>
    <dbReference type="NCBI Taxonomy" id="458696"/>
    <lineage>
        <taxon>Eukaryota</taxon>
        <taxon>Viridiplantae</taxon>
        <taxon>Streptophyta</taxon>
        <taxon>Embryophyta</taxon>
        <taxon>Tracheophyta</taxon>
        <taxon>Spermatophyta</taxon>
        <taxon>Magnoliopsida</taxon>
        <taxon>eudicotyledons</taxon>
        <taxon>Gunneridae</taxon>
        <taxon>Pentapetalae</taxon>
        <taxon>rosids</taxon>
        <taxon>fabids</taxon>
        <taxon>Celastrales</taxon>
        <taxon>Celastraceae</taxon>
        <taxon>Tripterygium</taxon>
    </lineage>
</organism>
<evidence type="ECO:0000313" key="18">
    <source>
        <dbReference type="Proteomes" id="UP000593562"/>
    </source>
</evidence>
<evidence type="ECO:0000256" key="12">
    <source>
        <dbReference type="ARBA" id="ARBA00023136"/>
    </source>
</evidence>
<evidence type="ECO:0000256" key="1">
    <source>
        <dbReference type="ARBA" id="ARBA00000900"/>
    </source>
</evidence>
<keyword evidence="6 15" id="KW-0812">Transmembrane</keyword>
<dbReference type="GO" id="GO:0061630">
    <property type="term" value="F:ubiquitin protein ligase activity"/>
    <property type="evidence" value="ECO:0007669"/>
    <property type="project" value="UniProtKB-EC"/>
</dbReference>
<evidence type="ECO:0000256" key="9">
    <source>
        <dbReference type="ARBA" id="ARBA00022786"/>
    </source>
</evidence>
<keyword evidence="5" id="KW-0808">Transferase</keyword>
<dbReference type="FunFam" id="3.30.40.10:FF:000187">
    <property type="entry name" value="E3 ubiquitin-protein ligase ATL6"/>
    <property type="match status" value="1"/>
</dbReference>
<dbReference type="GO" id="GO:0008270">
    <property type="term" value="F:zinc ion binding"/>
    <property type="evidence" value="ECO:0007669"/>
    <property type="project" value="UniProtKB-KW"/>
</dbReference>
<evidence type="ECO:0000256" key="6">
    <source>
        <dbReference type="ARBA" id="ARBA00022692"/>
    </source>
</evidence>
<evidence type="ECO:0000256" key="14">
    <source>
        <dbReference type="PROSITE-ProRule" id="PRU00175"/>
    </source>
</evidence>
<evidence type="ECO:0000256" key="4">
    <source>
        <dbReference type="ARBA" id="ARBA00012483"/>
    </source>
</evidence>
<name>A0A7J7CBD5_TRIWF</name>
<dbReference type="Gene3D" id="3.30.40.10">
    <property type="entry name" value="Zinc/RING finger domain, C3HC4 (zinc finger)"/>
    <property type="match status" value="1"/>
</dbReference>
<dbReference type="PANTHER" id="PTHR45768">
    <property type="entry name" value="E3 UBIQUITIN-PROTEIN LIGASE RNF13-LIKE"/>
    <property type="match status" value="1"/>
</dbReference>
<comment type="caution">
    <text evidence="17">The sequence shown here is derived from an EMBL/GenBank/DDBJ whole genome shotgun (WGS) entry which is preliminary data.</text>
</comment>
<feature type="transmembrane region" description="Helical" evidence="15">
    <location>
        <begin position="29"/>
        <end position="51"/>
    </location>
</feature>